<dbReference type="GO" id="GO:0051537">
    <property type="term" value="F:2 iron, 2 sulfur cluster binding"/>
    <property type="evidence" value="ECO:0007669"/>
    <property type="project" value="UniProtKB-KW"/>
</dbReference>
<dbReference type="PROSITE" id="PS51085">
    <property type="entry name" value="2FE2S_FER_2"/>
    <property type="match status" value="1"/>
</dbReference>
<accession>A0A0H5NTI7</accession>
<dbReference type="OMA" id="DFTECAR"/>
<reference evidence="8" key="1">
    <citation type="submission" date="2015-03" db="EMBL/GenBank/DDBJ databases">
        <authorList>
            <consortium name="Pathogen Informatics"/>
        </authorList>
    </citation>
    <scope>NUCLEOTIDE SEQUENCE [LARGE SCALE GENOMIC DNA]</scope>
    <source>
        <strain evidence="8">NCTC11134</strain>
    </source>
</reference>
<dbReference type="GeneID" id="61132034"/>
<name>A0A0H5NTI7_NOCFR</name>
<dbReference type="GO" id="GO:0005829">
    <property type="term" value="C:cytosol"/>
    <property type="evidence" value="ECO:0007669"/>
    <property type="project" value="TreeGrafter"/>
</dbReference>
<dbReference type="GO" id="GO:0140647">
    <property type="term" value="P:P450-containing electron transport chain"/>
    <property type="evidence" value="ECO:0007669"/>
    <property type="project" value="InterPro"/>
</dbReference>
<dbReference type="InterPro" id="IPR036010">
    <property type="entry name" value="2Fe-2S_ferredoxin-like_sf"/>
</dbReference>
<keyword evidence="3" id="KW-0479">Metal-binding</keyword>
<dbReference type="InterPro" id="IPR012675">
    <property type="entry name" value="Beta-grasp_dom_sf"/>
</dbReference>
<evidence type="ECO:0000256" key="1">
    <source>
        <dbReference type="ARBA" id="ARBA00010914"/>
    </source>
</evidence>
<keyword evidence="5" id="KW-0411">Iron-sulfur</keyword>
<dbReference type="PANTHER" id="PTHR23426:SF65">
    <property type="entry name" value="FERREDOXIN-2, MITOCHONDRIAL"/>
    <property type="match status" value="1"/>
</dbReference>
<dbReference type="PROSITE" id="PS00814">
    <property type="entry name" value="ADX"/>
    <property type="match status" value="1"/>
</dbReference>
<dbReference type="GO" id="GO:0009055">
    <property type="term" value="F:electron transfer activity"/>
    <property type="evidence" value="ECO:0007669"/>
    <property type="project" value="TreeGrafter"/>
</dbReference>
<keyword evidence="4" id="KW-0408">Iron</keyword>
<comment type="cofactor">
    <cofactor evidence="6">
        <name>[2Fe-2S] cluster</name>
        <dbReference type="ChEBI" id="CHEBI:190135"/>
    </cofactor>
</comment>
<sequence>MPKVTYHHPDGTDTVVDADAGSTVMHAAVRNGVPGIVGECGGQAMCATCHVYVREPFLSRFAPISDDEEEMLDCTAAPRDERRSRLGCQLSLPADLAEVEVEVPDAQI</sequence>
<evidence type="ECO:0000256" key="6">
    <source>
        <dbReference type="ARBA" id="ARBA00034078"/>
    </source>
</evidence>
<gene>
    <name evidence="7" type="primary">thcC_2</name>
    <name evidence="7" type="ORF">ERS450000_02896</name>
</gene>
<organism evidence="7 8">
    <name type="scientific">Nocardia farcinica</name>
    <dbReference type="NCBI Taxonomy" id="37329"/>
    <lineage>
        <taxon>Bacteria</taxon>
        <taxon>Bacillati</taxon>
        <taxon>Actinomycetota</taxon>
        <taxon>Actinomycetes</taxon>
        <taxon>Mycobacteriales</taxon>
        <taxon>Nocardiaceae</taxon>
        <taxon>Nocardia</taxon>
    </lineage>
</organism>
<evidence type="ECO:0000256" key="3">
    <source>
        <dbReference type="ARBA" id="ARBA00022723"/>
    </source>
</evidence>
<comment type="similarity">
    <text evidence="1">Belongs to the adrenodoxin/putidaredoxin family.</text>
</comment>
<dbReference type="EMBL" id="LN868938">
    <property type="protein sequence ID" value="CRY78369.1"/>
    <property type="molecule type" value="Genomic_DNA"/>
</dbReference>
<dbReference type="KEGG" id="nfr:ERS450000_02896"/>
<evidence type="ECO:0000313" key="7">
    <source>
        <dbReference type="EMBL" id="CRY78369.1"/>
    </source>
</evidence>
<dbReference type="CDD" id="cd00207">
    <property type="entry name" value="fer2"/>
    <property type="match status" value="1"/>
</dbReference>
<dbReference type="InterPro" id="IPR018298">
    <property type="entry name" value="Adrenodoxin_Fe-S_BS"/>
</dbReference>
<protein>
    <submittedName>
        <fullName evidence="7">Rhodocoxin</fullName>
    </submittedName>
</protein>
<evidence type="ECO:0000256" key="5">
    <source>
        <dbReference type="ARBA" id="ARBA00023014"/>
    </source>
</evidence>
<keyword evidence="2" id="KW-0001">2Fe-2S</keyword>
<dbReference type="SUPFAM" id="SSF54292">
    <property type="entry name" value="2Fe-2S ferredoxin-like"/>
    <property type="match status" value="1"/>
</dbReference>
<dbReference type="AlphaFoldDB" id="A0A0H5NTI7"/>
<dbReference type="InterPro" id="IPR001041">
    <property type="entry name" value="2Fe-2S_ferredoxin-type"/>
</dbReference>
<dbReference type="RefSeq" id="WP_011207744.1">
    <property type="nucleotide sequence ID" value="NZ_CAACYE020000001.1"/>
</dbReference>
<dbReference type="PANTHER" id="PTHR23426">
    <property type="entry name" value="FERREDOXIN/ADRENODOXIN"/>
    <property type="match status" value="1"/>
</dbReference>
<dbReference type="InterPro" id="IPR001055">
    <property type="entry name" value="Adrenodoxin-like"/>
</dbReference>
<dbReference type="Pfam" id="PF00111">
    <property type="entry name" value="Fer2"/>
    <property type="match status" value="1"/>
</dbReference>
<proteinExistence type="inferred from homology"/>
<dbReference type="GO" id="GO:0046872">
    <property type="term" value="F:metal ion binding"/>
    <property type="evidence" value="ECO:0007669"/>
    <property type="project" value="UniProtKB-KW"/>
</dbReference>
<dbReference type="Gene3D" id="3.10.20.30">
    <property type="match status" value="1"/>
</dbReference>
<evidence type="ECO:0000256" key="2">
    <source>
        <dbReference type="ARBA" id="ARBA00022714"/>
    </source>
</evidence>
<dbReference type="Proteomes" id="UP000057820">
    <property type="component" value="Chromosome 1"/>
</dbReference>
<evidence type="ECO:0000313" key="8">
    <source>
        <dbReference type="Proteomes" id="UP000057820"/>
    </source>
</evidence>
<evidence type="ECO:0000256" key="4">
    <source>
        <dbReference type="ARBA" id="ARBA00023004"/>
    </source>
</evidence>